<protein>
    <submittedName>
        <fullName evidence="1">Predicted protein</fullName>
    </submittedName>
</protein>
<dbReference type="EMBL" id="AK358893">
    <property type="protein sequence ID" value="BAJ90104.1"/>
    <property type="molecule type" value="mRNA"/>
</dbReference>
<dbReference type="AlphaFoldDB" id="F2D4T3"/>
<organism evidence="1">
    <name type="scientific">Hordeum vulgare subsp. vulgare</name>
    <name type="common">Domesticated barley</name>
    <dbReference type="NCBI Taxonomy" id="112509"/>
    <lineage>
        <taxon>Eukaryota</taxon>
        <taxon>Viridiplantae</taxon>
        <taxon>Streptophyta</taxon>
        <taxon>Embryophyta</taxon>
        <taxon>Tracheophyta</taxon>
        <taxon>Spermatophyta</taxon>
        <taxon>Magnoliopsida</taxon>
        <taxon>Liliopsida</taxon>
        <taxon>Poales</taxon>
        <taxon>Poaceae</taxon>
        <taxon>BOP clade</taxon>
        <taxon>Pooideae</taxon>
        <taxon>Triticodae</taxon>
        <taxon>Triticeae</taxon>
        <taxon>Hordeinae</taxon>
        <taxon>Hordeum</taxon>
    </lineage>
</organism>
<proteinExistence type="evidence at transcript level"/>
<reference evidence="1" key="1">
    <citation type="journal article" date="2011" name="Plant Physiol.">
        <title>Comprehensive sequence analysis of 24,783 barley full-length cDNAs derived from 12 clone libraries.</title>
        <authorList>
            <person name="Matsumoto T."/>
            <person name="Tanaka T."/>
            <person name="Sakai H."/>
            <person name="Amano N."/>
            <person name="Kanamori H."/>
            <person name="Kurita K."/>
            <person name="Kikuta A."/>
            <person name="Kamiya K."/>
            <person name="Yamamoto M."/>
            <person name="Ikawa H."/>
            <person name="Fujii N."/>
            <person name="Hori K."/>
            <person name="Itoh T."/>
            <person name="Sato K."/>
        </authorList>
    </citation>
    <scope>NUCLEOTIDE SEQUENCE</scope>
    <source>
        <tissue evidence="1">Leaf</tissue>
    </source>
</reference>
<evidence type="ECO:0000313" key="1">
    <source>
        <dbReference type="EMBL" id="BAJ90104.1"/>
    </source>
</evidence>
<name>F2D4T3_HORVV</name>
<accession>F2D4T3</accession>
<sequence>MLCVYQAMGQGFHSNAVFLQEFHMKHIHVGGFLCSKHQGASSIFHQIFFFCVCVCASFRTTQIDLSCWTGRPFPSLMGEAFYLSPSVHLDGLK</sequence>